<dbReference type="Pfam" id="PF00646">
    <property type="entry name" value="F-box"/>
    <property type="match status" value="3"/>
</dbReference>
<dbReference type="Gramene" id="ORUFI11G06420.5">
    <property type="protein sequence ID" value="ORUFI11G06420.5"/>
    <property type="gene ID" value="ORUFI11G06420"/>
</dbReference>
<dbReference type="Gene3D" id="3.80.10.10">
    <property type="entry name" value="Ribonuclease Inhibitor"/>
    <property type="match status" value="1"/>
</dbReference>
<dbReference type="Proteomes" id="UP000008022">
    <property type="component" value="Unassembled WGS sequence"/>
</dbReference>
<evidence type="ECO:0000256" key="1">
    <source>
        <dbReference type="SAM" id="MobiDB-lite"/>
    </source>
</evidence>
<dbReference type="PANTHER" id="PTHR34223:SF47">
    <property type="entry name" value="OS11G0207800 PROTEIN"/>
    <property type="match status" value="1"/>
</dbReference>
<dbReference type="SMART" id="SM00256">
    <property type="entry name" value="FBOX"/>
    <property type="match status" value="3"/>
</dbReference>
<dbReference type="InterPro" id="IPR036047">
    <property type="entry name" value="F-box-like_dom_sf"/>
</dbReference>
<dbReference type="InterPro" id="IPR001810">
    <property type="entry name" value="F-box_dom"/>
</dbReference>
<evidence type="ECO:0008006" key="6">
    <source>
        <dbReference type="Google" id="ProtNLM"/>
    </source>
</evidence>
<dbReference type="InterPro" id="IPR053197">
    <property type="entry name" value="F-box_SCFL_complex_component"/>
</dbReference>
<feature type="domain" description="ACT" evidence="3">
    <location>
        <begin position="1269"/>
        <end position="1341"/>
    </location>
</feature>
<proteinExistence type="predicted"/>
<organism evidence="4 5">
    <name type="scientific">Oryza rufipogon</name>
    <name type="common">Brownbeard rice</name>
    <name type="synonym">Asian wild rice</name>
    <dbReference type="NCBI Taxonomy" id="4529"/>
    <lineage>
        <taxon>Eukaryota</taxon>
        <taxon>Viridiplantae</taxon>
        <taxon>Streptophyta</taxon>
        <taxon>Embryophyta</taxon>
        <taxon>Tracheophyta</taxon>
        <taxon>Spermatophyta</taxon>
        <taxon>Magnoliopsida</taxon>
        <taxon>Liliopsida</taxon>
        <taxon>Poales</taxon>
        <taxon>Poaceae</taxon>
        <taxon>BOP clade</taxon>
        <taxon>Oryzoideae</taxon>
        <taxon>Oryzeae</taxon>
        <taxon>Oryzinae</taxon>
        <taxon>Oryza</taxon>
    </lineage>
</organism>
<dbReference type="PANTHER" id="PTHR34223">
    <property type="entry name" value="OS11G0201299 PROTEIN"/>
    <property type="match status" value="1"/>
</dbReference>
<dbReference type="EnsemblPlants" id="ORUFI11G06420.5">
    <property type="protein sequence ID" value="ORUFI11G06420.5"/>
    <property type="gene ID" value="ORUFI11G06420"/>
</dbReference>
<accession>A0A0E0R5L9</accession>
<feature type="domain" description="F-box" evidence="2">
    <location>
        <begin position="912"/>
        <end position="966"/>
    </location>
</feature>
<dbReference type="CDD" id="cd02116">
    <property type="entry name" value="ACT"/>
    <property type="match status" value="1"/>
</dbReference>
<sequence length="1341" mass="151858">MSPKQKSLRSKRMAEASEEDGIDVLPDALLQHILSFLPAEDAVKTCVLSRRWRHLWKLTPILCITNTERWRSPKDFIKLVNHLVLFRGSSPLHKFEIKINSCAHWMIMSGDSNPFHCAIMWVMYALMCQVQVLTIKNMHAYIEMDDGFSLFSRHLTELNLSGLDFRKFVLNFSSCPALEYIYFSASCCFNSVEKILSQSVKYLTFDFPEFSEHHRTHIYAPNLITLRLDDCWGRVPFLESMPSLIAAFVRPHRDSDDLCSNTYSGNCEDEYCHGCYGMVDNAGNDSAKCVLLGGLSEAKKLELIAGPEMETKPMIGAVENYSALVKPAAISKHLKVVKVHCKEVDEGVCETVKFLSTLDVVSSVSRKEIRVQVMMKDPLDELSMVITSVFLGMCFKPLILTNSAEATPRFHFHPHARQPFDGMPPLAPRKRKAVAAARGRKKKERVAPDRISALPDEVLHLVLSLIPVHDAVATCVLARRWLHLWKEAPGLSVEWWDYDEPGDRFISLVDRFFTLRSSSAPLNYCSININFPEFLPEKEQLFVRWIQRALRCQARVLRISLIDWVELPNMTLISQHLTRLELQGISGDDNFLDLSGCPSLVNLNMDTCCIYVDKLSSSSLKTLCLSQCQFSIEYHIWLCFPSLVSLELSYCPGRAPFLESMPSLLQAIVRFDEACEDKCQKSVSGGCDDDDDDYCFGCADEVVAGYGTNGMCLQGLSEATHLELSADPAVYVFRRDLKWCPTFAKLKTLLLDEWCVVGDLSALICFLQHSPILEKLTIQLQKAPTCLMDSEGQYNTSELPFVSNHLKIVEIECKEVNTWVWKILKTLTTYGIPLKQINIKQTSERNGSGCELIYQTFVVFVLQKIRDYVLILSVLVSATTRVDASSRRHSRRPRTPPVRRSAPPGRAMASGADRISDLPEDVLHHVLSLLPSRDAVRTCVLAQRWCDLWRSVPAVRVAGARGWARADAFVLFVDRLLRLRRGRAALDTCDLDLRFDGPFPGGERHGNRWIRRALRRQVRVLRFLLSTVPRVPLPLPDSPLVSDSLTTLELKGVLGNNQVLDFSSCPSLVDLKMEDCYVGGLEMWSPTMRNLSMRYCFFYSNYRARIDFPSLVSFKFNKNLGRTPLLERMPSLATATVRLDHFCDDRCSNGRYDDCGDAECKGCHDYYAPSDYGCVFLEGLTEAKDLKLSAYSDVYLFNRDLKCCSTFSKLKNLVLNAWFVAPDLSALTWFLQYAPLLERLTLKVPNNLVETEGSYSQLEQSFAASHLQIVEIKCKEVHGIILKILEVLNANGIPLEKISIRCSGRELFMNTHVSYYAVINIENCQEKGGIKAQKLLSVKVH</sequence>
<protein>
    <recommendedName>
        <fullName evidence="6">F-box domain-containing protein</fullName>
    </recommendedName>
</protein>
<feature type="region of interest" description="Disordered" evidence="1">
    <location>
        <begin position="885"/>
        <end position="910"/>
    </location>
</feature>
<feature type="domain" description="F-box" evidence="2">
    <location>
        <begin position="19"/>
        <end position="73"/>
    </location>
</feature>
<feature type="domain" description="F-box" evidence="2">
    <location>
        <begin position="448"/>
        <end position="498"/>
    </location>
</feature>
<dbReference type="HOGENOM" id="CLU_002366_0_0_1"/>
<dbReference type="InterPro" id="IPR053781">
    <property type="entry name" value="F-box_AtFBL13-like"/>
</dbReference>
<dbReference type="InterPro" id="IPR002912">
    <property type="entry name" value="ACT_dom"/>
</dbReference>
<reference evidence="5" key="1">
    <citation type="submission" date="2013-06" db="EMBL/GenBank/DDBJ databases">
        <authorList>
            <person name="Zhao Q."/>
        </authorList>
    </citation>
    <scope>NUCLEOTIDE SEQUENCE</scope>
    <source>
        <strain evidence="5">cv. W1943</strain>
    </source>
</reference>
<dbReference type="SUPFAM" id="SSF81383">
    <property type="entry name" value="F-box domain"/>
    <property type="match status" value="3"/>
</dbReference>
<evidence type="ECO:0000313" key="5">
    <source>
        <dbReference type="Proteomes" id="UP000008022"/>
    </source>
</evidence>
<evidence type="ECO:0000259" key="2">
    <source>
        <dbReference type="PROSITE" id="PS50181"/>
    </source>
</evidence>
<keyword evidence="5" id="KW-1185">Reference proteome</keyword>
<dbReference type="PROSITE" id="PS51671">
    <property type="entry name" value="ACT"/>
    <property type="match status" value="1"/>
</dbReference>
<dbReference type="CDD" id="cd22160">
    <property type="entry name" value="F-box_AtFBL13-like"/>
    <property type="match status" value="3"/>
</dbReference>
<evidence type="ECO:0000259" key="3">
    <source>
        <dbReference type="PROSITE" id="PS51671"/>
    </source>
</evidence>
<dbReference type="SUPFAM" id="SSF52058">
    <property type="entry name" value="L domain-like"/>
    <property type="match status" value="1"/>
</dbReference>
<reference evidence="4" key="2">
    <citation type="submission" date="2015-06" db="UniProtKB">
        <authorList>
            <consortium name="EnsemblPlants"/>
        </authorList>
    </citation>
    <scope>IDENTIFICATION</scope>
</reference>
<name>A0A0E0R5L9_ORYRU</name>
<dbReference type="PROSITE" id="PS50181">
    <property type="entry name" value="FBOX"/>
    <property type="match status" value="3"/>
</dbReference>
<dbReference type="InterPro" id="IPR032675">
    <property type="entry name" value="LRR_dom_sf"/>
</dbReference>
<dbReference type="Gene3D" id="1.20.1280.50">
    <property type="match status" value="2"/>
</dbReference>
<evidence type="ECO:0000313" key="4">
    <source>
        <dbReference type="EnsemblPlants" id="ORUFI11G06420.5"/>
    </source>
</evidence>